<keyword evidence="8" id="KW-0808">Transferase</keyword>
<dbReference type="Pfam" id="PF00106">
    <property type="entry name" value="adh_short"/>
    <property type="match status" value="1"/>
</dbReference>
<feature type="domain" description="Ketoreductase" evidence="13">
    <location>
        <begin position="484"/>
        <end position="670"/>
    </location>
</feature>
<evidence type="ECO:0000256" key="7">
    <source>
        <dbReference type="ARBA" id="ARBA00022516"/>
    </source>
</evidence>
<proteinExistence type="inferred from homology"/>
<keyword evidence="7" id="KW-0444">Lipid biosynthesis</keyword>
<evidence type="ECO:0000256" key="10">
    <source>
        <dbReference type="ARBA" id="ARBA00030465"/>
    </source>
</evidence>
<evidence type="ECO:0000256" key="4">
    <source>
        <dbReference type="ARBA" id="ARBA00006558"/>
    </source>
</evidence>
<comment type="similarity">
    <text evidence="4">Belongs to the acyltransferase PapA5 family.</text>
</comment>
<dbReference type="SUPFAM" id="SSF52777">
    <property type="entry name" value="CoA-dependent acyltransferases"/>
    <property type="match status" value="2"/>
</dbReference>
<dbReference type="EMBL" id="JBIMSO010000012">
    <property type="protein sequence ID" value="MFH5207281.1"/>
    <property type="molecule type" value="Genomic_DNA"/>
</dbReference>
<evidence type="ECO:0000259" key="13">
    <source>
        <dbReference type="SMART" id="SM00822"/>
    </source>
</evidence>
<comment type="catalytic activity">
    <reaction evidence="3">
        <text>2 a mycocerosyl-[mycocerosic acid synthase] + a phthiodiolone = a dimycocerosyl phthiodiolone + 2 holo-[mycocerosic acid synthase].</text>
        <dbReference type="EC" id="2.3.1.282"/>
    </reaction>
</comment>
<dbReference type="InterPro" id="IPR023213">
    <property type="entry name" value="CAT-like_dom_sf"/>
</dbReference>
<dbReference type="CDD" id="cd05374">
    <property type="entry name" value="17beta-HSD-like_SDR_c"/>
    <property type="match status" value="1"/>
</dbReference>
<accession>A0ABW7JH29</accession>
<evidence type="ECO:0000313" key="15">
    <source>
        <dbReference type="Proteomes" id="UP001609175"/>
    </source>
</evidence>
<gene>
    <name evidence="14" type="ORF">ACHIPZ_03460</name>
</gene>
<reference evidence="14 15" key="1">
    <citation type="submission" date="2024-10" db="EMBL/GenBank/DDBJ databases">
        <authorList>
            <person name="Riesco R."/>
        </authorList>
    </citation>
    <scope>NUCLEOTIDE SEQUENCE [LARGE SCALE GENOMIC DNA]</scope>
    <source>
        <strain evidence="14 15">NCIMB 15449</strain>
    </source>
</reference>
<evidence type="ECO:0000313" key="14">
    <source>
        <dbReference type="EMBL" id="MFH5207281.1"/>
    </source>
</evidence>
<dbReference type="Gene3D" id="3.30.559.30">
    <property type="entry name" value="Nonribosomal peptide synthetase, condensation domain"/>
    <property type="match status" value="1"/>
</dbReference>
<dbReference type="SUPFAM" id="SSF51735">
    <property type="entry name" value="NAD(P)-binding Rossmann-fold domains"/>
    <property type="match status" value="1"/>
</dbReference>
<evidence type="ECO:0000256" key="6">
    <source>
        <dbReference type="ARBA" id="ARBA00013449"/>
    </source>
</evidence>
<evidence type="ECO:0000256" key="3">
    <source>
        <dbReference type="ARBA" id="ARBA00001907"/>
    </source>
</evidence>
<sequence length="781" mass="82714">MTATGSTASNSEIRRPLSPVERWYWVCDQISSLNVIARVHVSGAMAPGLLSDAAAALVLEHPLLRVAIAAADDGSDPEFVAATEARLPIRHVDGSDPAAWEREVDRFELATSVNWRTGPLARLVDVVSGERGSAGESHDVVLTISHIIADGTTALALLQRVVELAALLSDDDDRTVESVARPRPALPSPEGMLPRRFVGAPGFARVVGAGVVDQAVAAAARANRLQPEVPVPAHERITRLTRRSLTAEQVAVLLDRCRREGVTVHGALSAAVAAAVGRIVAPDGGKVCIGSPIDFRSELEPPVPADAAGAYVATVPTYVDVGSDVDLWIAAGRVNQELDRRKRFRQHLALIATLKLVAPKSVGASERTVALVDSRGPGNVCISNIGRYDFADRIGTWALSGAQFVAGVSISGFFVVTVNTSHDTLHLNFTYIDTVVSEDRANRLADGCVRTLLGALDHTGSARTEQPRPVAAKRRGNRMSVNRGAVVVTGASSGLGRQTALALARSGFVVYAGVRREESAAELQKEFPGSELRPLLLDVTSADSIRRAHDRIATEIDPGGLVGVVNNAGICVSAPLECVSIEDFRAELEVNLVGTVAMTRQFLPLLRAFPADPSGKLAGRIVNVSSGVGRLAAPFLGAYAASQFGKEGVSDSLRRELAPLAVSVSLIEPGAILTPIWGKLSDTAERILGEAKPDVADLYRNRFTSFVTANEERANASRTKPADVAKAIEHALTASRPKARYRVGIDSWASTIASRVLPDRVLDFVMAAGISAGEKHFAAAD</sequence>
<comment type="caution">
    <text evidence="14">The sequence shown here is derived from an EMBL/GenBank/DDBJ whole genome shotgun (WGS) entry which is preliminary data.</text>
</comment>
<keyword evidence="7" id="KW-0443">Lipid metabolism</keyword>
<dbReference type="PANTHER" id="PTHR43313">
    <property type="entry name" value="SHORT-CHAIN DEHYDROGENASE/REDUCTASE FAMILY 9C"/>
    <property type="match status" value="1"/>
</dbReference>
<comment type="catalytic activity">
    <reaction evidence="1">
        <text>2 a mycocerosyl-[mycocerosic acid synthase] + a phthiocerol = a dimycocerosyl phthiocerol + 2 holo-[mycocerosic acid synthase].</text>
        <dbReference type="EC" id="2.3.1.282"/>
    </reaction>
</comment>
<dbReference type="SMART" id="SM00822">
    <property type="entry name" value="PKS_KR"/>
    <property type="match status" value="1"/>
</dbReference>
<dbReference type="Gene3D" id="3.30.559.10">
    <property type="entry name" value="Chloramphenicol acetyltransferase-like domain"/>
    <property type="match status" value="1"/>
</dbReference>
<evidence type="ECO:0000256" key="9">
    <source>
        <dbReference type="ARBA" id="ARBA00023315"/>
    </source>
</evidence>
<name>A0ABW7JH29_9NOCA</name>
<dbReference type="InterPro" id="IPR002347">
    <property type="entry name" value="SDR_fam"/>
</dbReference>
<dbReference type="InterPro" id="IPR031641">
    <property type="entry name" value="PapA_C"/>
</dbReference>
<dbReference type="Gene3D" id="3.40.50.720">
    <property type="entry name" value="NAD(P)-binding Rossmann-like Domain"/>
    <property type="match status" value="1"/>
</dbReference>
<organism evidence="14 15">
    <name type="scientific">Antrihabitans spumae</name>
    <dbReference type="NCBI Taxonomy" id="3373370"/>
    <lineage>
        <taxon>Bacteria</taxon>
        <taxon>Bacillati</taxon>
        <taxon>Actinomycetota</taxon>
        <taxon>Actinomycetes</taxon>
        <taxon>Mycobacteriales</taxon>
        <taxon>Nocardiaceae</taxon>
        <taxon>Antrihabitans</taxon>
    </lineage>
</organism>
<evidence type="ECO:0000256" key="5">
    <source>
        <dbReference type="ARBA" id="ARBA00012866"/>
    </source>
</evidence>
<dbReference type="EC" id="2.3.1.282" evidence="5"/>
<comment type="catalytic activity">
    <reaction evidence="2">
        <text>2 a mycocerosyl-[mycocerosic acid synthase] + a phenolphthiocerol = a dimycocerosyl phenolphthiocerol + 2 holo-[mycocerosic acid synthase].</text>
        <dbReference type="EC" id="2.3.1.282"/>
    </reaction>
</comment>
<evidence type="ECO:0000256" key="1">
    <source>
        <dbReference type="ARBA" id="ARBA00000026"/>
    </source>
</evidence>
<dbReference type="Pfam" id="PF16911">
    <property type="entry name" value="PapA_C"/>
    <property type="match status" value="1"/>
</dbReference>
<evidence type="ECO:0000256" key="2">
    <source>
        <dbReference type="ARBA" id="ARBA00000625"/>
    </source>
</evidence>
<evidence type="ECO:0000256" key="11">
    <source>
        <dbReference type="ARBA" id="ARBA00032317"/>
    </source>
</evidence>
<protein>
    <recommendedName>
        <fullName evidence="6">Phthiocerol/phthiodiolone dimycocerosyl transferase</fullName>
        <ecNumber evidence="5">2.3.1.282</ecNumber>
    </recommendedName>
    <alternativeName>
        <fullName evidence="12">Acyltransferase PapA5</fullName>
    </alternativeName>
    <alternativeName>
        <fullName evidence="10">Phthiocerol/phthiodiolone O-acyltransferase</fullName>
    </alternativeName>
    <alternativeName>
        <fullName evidence="11">Polyketide synthase-associated protein A5</fullName>
    </alternativeName>
</protein>
<keyword evidence="9" id="KW-0012">Acyltransferase</keyword>
<dbReference type="PRINTS" id="PR00080">
    <property type="entry name" value="SDRFAMILY"/>
</dbReference>
<dbReference type="InterPro" id="IPR057326">
    <property type="entry name" value="KR_dom"/>
</dbReference>
<dbReference type="PRINTS" id="PR00081">
    <property type="entry name" value="GDHRDH"/>
</dbReference>
<evidence type="ECO:0000256" key="8">
    <source>
        <dbReference type="ARBA" id="ARBA00022679"/>
    </source>
</evidence>
<dbReference type="Proteomes" id="UP001609175">
    <property type="component" value="Unassembled WGS sequence"/>
</dbReference>
<dbReference type="InterPro" id="IPR036291">
    <property type="entry name" value="NAD(P)-bd_dom_sf"/>
</dbReference>
<dbReference type="PANTHER" id="PTHR43313:SF1">
    <property type="entry name" value="3BETA-HYDROXYSTEROID DEHYDROGENASE DHS-16"/>
    <property type="match status" value="1"/>
</dbReference>
<dbReference type="RefSeq" id="WP_395112705.1">
    <property type="nucleotide sequence ID" value="NZ_JBIMSO010000012.1"/>
</dbReference>
<evidence type="ECO:0000256" key="12">
    <source>
        <dbReference type="ARBA" id="ARBA00033407"/>
    </source>
</evidence>